<dbReference type="PANTHER" id="PTHR33498">
    <property type="entry name" value="TRANSPOSASE FOR INSERTION SEQUENCE ELEMENT IS1557"/>
    <property type="match status" value="1"/>
</dbReference>
<proteinExistence type="predicted"/>
<dbReference type="InterPro" id="IPR047951">
    <property type="entry name" value="Transpos_ISL3"/>
</dbReference>
<evidence type="ECO:0000259" key="1">
    <source>
        <dbReference type="Pfam" id="PF01610"/>
    </source>
</evidence>
<gene>
    <name evidence="2" type="ORF">OG563_28715</name>
</gene>
<protein>
    <submittedName>
        <fullName evidence="2">Transposase</fullName>
    </submittedName>
</protein>
<organism evidence="2 3">
    <name type="scientific">Nocardia vinacea</name>
    <dbReference type="NCBI Taxonomy" id="96468"/>
    <lineage>
        <taxon>Bacteria</taxon>
        <taxon>Bacillati</taxon>
        <taxon>Actinomycetota</taxon>
        <taxon>Actinomycetes</taxon>
        <taxon>Mycobacteriales</taxon>
        <taxon>Nocardiaceae</taxon>
        <taxon>Nocardia</taxon>
    </lineage>
</organism>
<name>A0ABZ1YJI1_9NOCA</name>
<feature type="domain" description="Transposase IS204/IS1001/IS1096/IS1165 DDE" evidence="1">
    <location>
        <begin position="26"/>
        <end position="123"/>
    </location>
</feature>
<reference evidence="2" key="1">
    <citation type="submission" date="2022-10" db="EMBL/GenBank/DDBJ databases">
        <title>The complete genomes of actinobacterial strains from the NBC collection.</title>
        <authorList>
            <person name="Joergensen T.S."/>
            <person name="Alvarez Arevalo M."/>
            <person name="Sterndorff E.B."/>
            <person name="Faurdal D."/>
            <person name="Vuksanovic O."/>
            <person name="Mourched A.-S."/>
            <person name="Charusanti P."/>
            <person name="Shaw S."/>
            <person name="Blin K."/>
            <person name="Weber T."/>
        </authorList>
    </citation>
    <scope>NUCLEOTIDE SEQUENCE</scope>
    <source>
        <strain evidence="2">NBC_01482</strain>
    </source>
</reference>
<dbReference type="PANTHER" id="PTHR33498:SF1">
    <property type="entry name" value="TRANSPOSASE FOR INSERTION SEQUENCE ELEMENT IS1557"/>
    <property type="match status" value="1"/>
</dbReference>
<dbReference type="Pfam" id="PF01610">
    <property type="entry name" value="DDE_Tnp_ISL3"/>
    <property type="match status" value="1"/>
</dbReference>
<sequence length="126" mass="13927">MMFHSSTLLRLIRALPLPTAGALPAVGVDDFAIRKGNIYGTVVIDMATNRPVDLLEDRTSDTVAAWLRNHPEIRLVCRDRGGPYAEGTRVGAPAAIQVADRWHLMHNLTKAVDKVVRAHRKDLVPQ</sequence>
<dbReference type="RefSeq" id="WP_329405748.1">
    <property type="nucleotide sequence ID" value="NZ_CP109441.1"/>
</dbReference>
<dbReference type="Proteomes" id="UP001432062">
    <property type="component" value="Chromosome"/>
</dbReference>
<dbReference type="EMBL" id="CP109441">
    <property type="protein sequence ID" value="WUV43203.1"/>
    <property type="molecule type" value="Genomic_DNA"/>
</dbReference>
<accession>A0ABZ1YJI1</accession>
<keyword evidence="3" id="KW-1185">Reference proteome</keyword>
<evidence type="ECO:0000313" key="2">
    <source>
        <dbReference type="EMBL" id="WUV43203.1"/>
    </source>
</evidence>
<evidence type="ECO:0000313" key="3">
    <source>
        <dbReference type="Proteomes" id="UP001432062"/>
    </source>
</evidence>
<dbReference type="InterPro" id="IPR002560">
    <property type="entry name" value="Transposase_DDE"/>
</dbReference>